<organism evidence="8 9">
    <name type="scientific">Elysia marginata</name>
    <dbReference type="NCBI Taxonomy" id="1093978"/>
    <lineage>
        <taxon>Eukaryota</taxon>
        <taxon>Metazoa</taxon>
        <taxon>Spiralia</taxon>
        <taxon>Lophotrochozoa</taxon>
        <taxon>Mollusca</taxon>
        <taxon>Gastropoda</taxon>
        <taxon>Heterobranchia</taxon>
        <taxon>Euthyneura</taxon>
        <taxon>Panpulmonata</taxon>
        <taxon>Sacoglossa</taxon>
        <taxon>Placobranchoidea</taxon>
        <taxon>Plakobranchidae</taxon>
        <taxon>Elysia</taxon>
    </lineage>
</organism>
<dbReference type="Gene3D" id="2.70.170.10">
    <property type="entry name" value="Neurotransmitter-gated ion-channel ligand-binding domain"/>
    <property type="match status" value="1"/>
</dbReference>
<evidence type="ECO:0000259" key="6">
    <source>
        <dbReference type="Pfam" id="PF02931"/>
    </source>
</evidence>
<proteinExistence type="inferred from homology"/>
<dbReference type="EMBL" id="BMAT01008448">
    <property type="protein sequence ID" value="GFR85239.1"/>
    <property type="molecule type" value="Genomic_DNA"/>
</dbReference>
<dbReference type="InterPro" id="IPR018000">
    <property type="entry name" value="Neurotransmitter_ion_chnl_CS"/>
</dbReference>
<dbReference type="Pfam" id="PF02931">
    <property type="entry name" value="Neur_chan_LBD"/>
    <property type="match status" value="1"/>
</dbReference>
<feature type="signal peptide" evidence="5">
    <location>
        <begin position="1"/>
        <end position="18"/>
    </location>
</feature>
<dbReference type="InterPro" id="IPR006029">
    <property type="entry name" value="Neurotrans-gated_channel_TM"/>
</dbReference>
<evidence type="ECO:0000256" key="5">
    <source>
        <dbReference type="RuleBase" id="RU000687"/>
    </source>
</evidence>
<keyword evidence="5" id="KW-0732">Signal</keyword>
<comment type="subcellular location">
    <subcellularLocation>
        <location evidence="1">Membrane</location>
        <topology evidence="1">Multi-pass membrane protein</topology>
    </subcellularLocation>
</comment>
<feature type="chain" id="PRO_5043104553" evidence="5">
    <location>
        <begin position="19"/>
        <end position="476"/>
    </location>
</feature>
<evidence type="ECO:0000313" key="8">
    <source>
        <dbReference type="EMBL" id="GFR85239.1"/>
    </source>
</evidence>
<dbReference type="Gene3D" id="1.20.58.390">
    <property type="entry name" value="Neurotransmitter-gated ion-channel transmembrane domain"/>
    <property type="match status" value="1"/>
</dbReference>
<feature type="transmembrane region" description="Helical" evidence="5">
    <location>
        <begin position="264"/>
        <end position="283"/>
    </location>
</feature>
<evidence type="ECO:0000259" key="7">
    <source>
        <dbReference type="Pfam" id="PF02932"/>
    </source>
</evidence>
<evidence type="ECO:0000256" key="2">
    <source>
        <dbReference type="ARBA" id="ARBA00022692"/>
    </source>
</evidence>
<keyword evidence="5" id="KW-0406">Ion transport</keyword>
<keyword evidence="2 5" id="KW-0812">Transmembrane</keyword>
<dbReference type="InterPro" id="IPR006201">
    <property type="entry name" value="Neur_channel"/>
</dbReference>
<dbReference type="CDD" id="cd18989">
    <property type="entry name" value="LGIC_ECD_cation"/>
    <property type="match status" value="1"/>
</dbReference>
<accession>A0AAV4GIW8</accession>
<reference evidence="8 9" key="1">
    <citation type="journal article" date="2021" name="Elife">
        <title>Chloroplast acquisition without the gene transfer in kleptoplastic sea slugs, Plakobranchus ocellatus.</title>
        <authorList>
            <person name="Maeda T."/>
            <person name="Takahashi S."/>
            <person name="Yoshida T."/>
            <person name="Shimamura S."/>
            <person name="Takaki Y."/>
            <person name="Nagai Y."/>
            <person name="Toyoda A."/>
            <person name="Suzuki Y."/>
            <person name="Arimoto A."/>
            <person name="Ishii H."/>
            <person name="Satoh N."/>
            <person name="Nishiyama T."/>
            <person name="Hasebe M."/>
            <person name="Maruyama T."/>
            <person name="Minagawa J."/>
            <person name="Obokata J."/>
            <person name="Shigenobu S."/>
        </authorList>
    </citation>
    <scope>NUCLEOTIDE SEQUENCE [LARGE SCALE GENOMIC DNA]</scope>
</reference>
<comment type="similarity">
    <text evidence="5">Belongs to the ligand-gated ion channel (TC 1.A.9) family.</text>
</comment>
<comment type="caution">
    <text evidence="8">The sequence shown here is derived from an EMBL/GenBank/DDBJ whole genome shotgun (WGS) entry which is preliminary data.</text>
</comment>
<keyword evidence="3 5" id="KW-1133">Transmembrane helix</keyword>
<dbReference type="PROSITE" id="PS00236">
    <property type="entry name" value="NEUROTR_ION_CHANNEL"/>
    <property type="match status" value="1"/>
</dbReference>
<keyword evidence="9" id="KW-1185">Reference proteome</keyword>
<dbReference type="SUPFAM" id="SSF90112">
    <property type="entry name" value="Neurotransmitter-gated ion-channel transmembrane pore"/>
    <property type="match status" value="1"/>
</dbReference>
<dbReference type="InterPro" id="IPR036719">
    <property type="entry name" value="Neuro-gated_channel_TM_sf"/>
</dbReference>
<keyword evidence="8" id="KW-0675">Receptor</keyword>
<gene>
    <name evidence="8" type="ORF">ElyMa_004169300</name>
</gene>
<evidence type="ECO:0000256" key="3">
    <source>
        <dbReference type="ARBA" id="ARBA00022989"/>
    </source>
</evidence>
<dbReference type="SUPFAM" id="SSF63712">
    <property type="entry name" value="Nicotinic receptor ligand binding domain-like"/>
    <property type="match status" value="1"/>
</dbReference>
<dbReference type="GO" id="GO:0004888">
    <property type="term" value="F:transmembrane signaling receptor activity"/>
    <property type="evidence" value="ECO:0007669"/>
    <property type="project" value="InterPro"/>
</dbReference>
<feature type="transmembrane region" description="Helical" evidence="5">
    <location>
        <begin position="233"/>
        <end position="257"/>
    </location>
</feature>
<protein>
    <submittedName>
        <fullName evidence="8">Neuronal acetylcholine receptor subunit alpha-6</fullName>
    </submittedName>
</protein>
<sequence length="476" mass="54133">MLRFTLVNLALLIYSISADMHNFSSHPQSQLYKKFLTDIDHRVRPSLNVSIPTDVYVHMHLVSLREIVETQQYYHVNIWMEFSWKDEIRTWDADAYGGVRVIYPNPGDTWLPRVLISNSVAKRDLFSGENAIHIILSDGTTRWYPGDVIYASCTLDLTYFPFDSQVCTLWLIPQNLEWDVNLILVDNKVDTVGYSPNCEWKLDSTTTRKTSIDYDNISLGTLFFDFKFSRRPAFYLINAFAPVCAISLLAPLVFVLPEEGGERASYSVTLLLSLTVFLTSVSGKLPQCSQPLPLIVTYIFVMLIHSSLCVVCTVIQLKFLQRSSHQAAQNERPDELIGANHANQQTPKFSKHASDMLRLHLKENAADNQGSSGARFVGSKSEKLDRAGEYDGVNIHRGVLTTDIIKPNADKEDFINHNSVTYIRITHKFGYLVKLCLNNFNLLMLTLFYISWLAVSAYFVLQYFVEQSEVIKPVAA</sequence>
<feature type="domain" description="Neurotransmitter-gated ion-channel ligand-binding" evidence="6">
    <location>
        <begin position="29"/>
        <end position="232"/>
    </location>
</feature>
<keyword evidence="5" id="KW-0813">Transport</keyword>
<feature type="transmembrane region" description="Helical" evidence="5">
    <location>
        <begin position="442"/>
        <end position="465"/>
    </location>
</feature>
<dbReference type="Proteomes" id="UP000762676">
    <property type="component" value="Unassembled WGS sequence"/>
</dbReference>
<dbReference type="GO" id="GO:0016020">
    <property type="term" value="C:membrane"/>
    <property type="evidence" value="ECO:0007669"/>
    <property type="project" value="UniProtKB-SubCell"/>
</dbReference>
<evidence type="ECO:0000256" key="1">
    <source>
        <dbReference type="ARBA" id="ARBA00004141"/>
    </source>
</evidence>
<dbReference type="Pfam" id="PF02932">
    <property type="entry name" value="Neur_chan_memb"/>
    <property type="match status" value="1"/>
</dbReference>
<dbReference type="InterPro" id="IPR038050">
    <property type="entry name" value="Neuro_actylchol_rec"/>
</dbReference>
<dbReference type="AlphaFoldDB" id="A0AAV4GIW8"/>
<evidence type="ECO:0000313" key="9">
    <source>
        <dbReference type="Proteomes" id="UP000762676"/>
    </source>
</evidence>
<dbReference type="InterPro" id="IPR006202">
    <property type="entry name" value="Neur_chan_lig-bd"/>
</dbReference>
<feature type="domain" description="Neurotransmitter-gated ion-channel transmembrane" evidence="7">
    <location>
        <begin position="241"/>
        <end position="334"/>
    </location>
</feature>
<dbReference type="PANTHER" id="PTHR18945">
    <property type="entry name" value="NEUROTRANSMITTER GATED ION CHANNEL"/>
    <property type="match status" value="1"/>
</dbReference>
<dbReference type="InterPro" id="IPR036734">
    <property type="entry name" value="Neur_chan_lig-bd_sf"/>
</dbReference>
<dbReference type="CDD" id="cd19051">
    <property type="entry name" value="LGIC_TM_cation"/>
    <property type="match status" value="1"/>
</dbReference>
<feature type="transmembrane region" description="Helical" evidence="5">
    <location>
        <begin position="295"/>
        <end position="315"/>
    </location>
</feature>
<keyword evidence="4 5" id="KW-0472">Membrane</keyword>
<dbReference type="PRINTS" id="PR00252">
    <property type="entry name" value="NRIONCHANNEL"/>
</dbReference>
<dbReference type="GO" id="GO:0005230">
    <property type="term" value="F:extracellular ligand-gated monoatomic ion channel activity"/>
    <property type="evidence" value="ECO:0007669"/>
    <property type="project" value="InterPro"/>
</dbReference>
<name>A0AAV4GIW8_9GAST</name>
<evidence type="ECO:0000256" key="4">
    <source>
        <dbReference type="ARBA" id="ARBA00023136"/>
    </source>
</evidence>
<keyword evidence="5" id="KW-0407">Ion channel</keyword>